<evidence type="ECO:0000313" key="2">
    <source>
        <dbReference type="Proteomes" id="UP001162131"/>
    </source>
</evidence>
<proteinExistence type="predicted"/>
<sequence>MGENIPNSGVDDNISKLNLQFPFGQPLAENSWDMLFSSIQQRTNQFYQFWESSKQFKSSAVEISDLFQTLNKNLKSVRSPKQKRALTKKEFLRYITDRNQDFKYKLSAIGFPKIICKKRFFNFNVILSELTEEILSENYEVPLIVEAWTAEPKPALINHNKEGENFIQGTSNCTLKYHSRRKKFLASVRIAVTEVTSHFMNGWIFILVREDAGRGSHKNIRPLVIKEVTVKAKKFQVKVEESD</sequence>
<dbReference type="EMBL" id="CAJZBQ010000038">
    <property type="protein sequence ID" value="CAG9325435.1"/>
    <property type="molecule type" value="Genomic_DNA"/>
</dbReference>
<evidence type="ECO:0000313" key="1">
    <source>
        <dbReference type="EMBL" id="CAG9325435.1"/>
    </source>
</evidence>
<name>A0AAU9JDT0_9CILI</name>
<gene>
    <name evidence="1" type="ORF">BSTOLATCC_MIC38689</name>
</gene>
<comment type="caution">
    <text evidence="1">The sequence shown here is derived from an EMBL/GenBank/DDBJ whole genome shotgun (WGS) entry which is preliminary data.</text>
</comment>
<keyword evidence="2" id="KW-1185">Reference proteome</keyword>
<reference evidence="1" key="1">
    <citation type="submission" date="2021-09" db="EMBL/GenBank/DDBJ databases">
        <authorList>
            <consortium name="AG Swart"/>
            <person name="Singh M."/>
            <person name="Singh A."/>
            <person name="Seah K."/>
            <person name="Emmerich C."/>
        </authorList>
    </citation>
    <scope>NUCLEOTIDE SEQUENCE</scope>
    <source>
        <strain evidence="1">ATCC30299</strain>
    </source>
</reference>
<accession>A0AAU9JDT0</accession>
<dbReference type="AlphaFoldDB" id="A0AAU9JDT0"/>
<dbReference type="Proteomes" id="UP001162131">
    <property type="component" value="Unassembled WGS sequence"/>
</dbReference>
<protein>
    <submittedName>
        <fullName evidence="1">Uncharacterized protein</fullName>
    </submittedName>
</protein>
<organism evidence="1 2">
    <name type="scientific">Blepharisma stoltei</name>
    <dbReference type="NCBI Taxonomy" id="1481888"/>
    <lineage>
        <taxon>Eukaryota</taxon>
        <taxon>Sar</taxon>
        <taxon>Alveolata</taxon>
        <taxon>Ciliophora</taxon>
        <taxon>Postciliodesmatophora</taxon>
        <taxon>Heterotrichea</taxon>
        <taxon>Heterotrichida</taxon>
        <taxon>Blepharismidae</taxon>
        <taxon>Blepharisma</taxon>
    </lineage>
</organism>